<reference evidence="2" key="1">
    <citation type="submission" date="2019-01" db="EMBL/GenBank/DDBJ databases">
        <authorList>
            <consortium name="Genoscope - CEA"/>
            <person name="William W."/>
        </authorList>
    </citation>
    <scope>NUCLEOTIDE SEQUENCE</scope>
    <source>
        <strain evidence="2">CR-1</strain>
    </source>
</reference>
<dbReference type="Pfam" id="PF12697">
    <property type="entry name" value="Abhydrolase_6"/>
    <property type="match status" value="1"/>
</dbReference>
<organism evidence="2">
    <name type="scientific">uncultured Desulfobacteraceae bacterium</name>
    <dbReference type="NCBI Taxonomy" id="218296"/>
    <lineage>
        <taxon>Bacteria</taxon>
        <taxon>Pseudomonadati</taxon>
        <taxon>Thermodesulfobacteriota</taxon>
        <taxon>Desulfobacteria</taxon>
        <taxon>Desulfobacterales</taxon>
        <taxon>Desulfobacteraceae</taxon>
        <taxon>environmental samples</taxon>
    </lineage>
</organism>
<protein>
    <submittedName>
        <fullName evidence="2">Pimeloyl-ACP methyl ester carboxylesterase</fullName>
    </submittedName>
</protein>
<dbReference type="InterPro" id="IPR029058">
    <property type="entry name" value="AB_hydrolase_fold"/>
</dbReference>
<name>A0A484HRG4_9BACT</name>
<dbReference type="SUPFAM" id="SSF53474">
    <property type="entry name" value="alpha/beta-Hydrolases"/>
    <property type="match status" value="1"/>
</dbReference>
<dbReference type="EMBL" id="CAACVI010000052">
    <property type="protein sequence ID" value="VEN75487.1"/>
    <property type="molecule type" value="Genomic_DNA"/>
</dbReference>
<dbReference type="Gene3D" id="3.40.50.1820">
    <property type="entry name" value="alpha/beta hydrolase"/>
    <property type="match status" value="1"/>
</dbReference>
<gene>
    <name evidence="2" type="ORF">EPICR_90086</name>
</gene>
<dbReference type="InterPro" id="IPR000073">
    <property type="entry name" value="AB_hydrolase_1"/>
</dbReference>
<sequence>MNKPALHLPKNAIWEHFKGPGEPAHFYHANGFHPGAYGPFLSRLGRRFRLSALALRAVWPGADARAGGGEEWGLYADDLIAFIEAQCRPPVIGMGHSMGASCTALAANRRPDLFKALVLIEPAMVSRPLAALLRLTPKPLAAFFQPIRGTLKKRDRWPDRESFLADYRKFRGYRRFGEETFRAMARHGVREAPGGGVELTFPKIWEARNYTRAPFLIHQLRRLSMPCVAIRGEPSLFFGDALWREWQKRCPDAVFKENRAFGHLMPLESPSACQALIEEGLAEVL</sequence>
<accession>A0A484HRG4</accession>
<feature type="domain" description="AB hydrolase-1" evidence="1">
    <location>
        <begin position="28"/>
        <end position="270"/>
    </location>
</feature>
<evidence type="ECO:0000313" key="2">
    <source>
        <dbReference type="EMBL" id="VEN75487.1"/>
    </source>
</evidence>
<evidence type="ECO:0000259" key="1">
    <source>
        <dbReference type="Pfam" id="PF12697"/>
    </source>
</evidence>
<proteinExistence type="predicted"/>
<dbReference type="AlphaFoldDB" id="A0A484HRG4"/>